<dbReference type="AlphaFoldDB" id="A0A175JDB2"/>
<sequence>MERKQKQIVRSKTYLNLNKAITKTNEVSQNPVDYREKIPQLSRIKKNNLNGYRRKSIGETYSNNRISDSIQEFHRPKHFTPISITKIDHSL</sequence>
<protein>
    <submittedName>
        <fullName evidence="1">Uncharacterized protein</fullName>
    </submittedName>
</protein>
<organism evidence="1 2">
    <name type="scientific">Entamoeba histolytica</name>
    <dbReference type="NCBI Taxonomy" id="5759"/>
    <lineage>
        <taxon>Eukaryota</taxon>
        <taxon>Amoebozoa</taxon>
        <taxon>Evosea</taxon>
        <taxon>Archamoebae</taxon>
        <taxon>Mastigamoebida</taxon>
        <taxon>Entamoebidae</taxon>
        <taxon>Entamoeba</taxon>
    </lineage>
</organism>
<accession>A0A175JDB2</accession>
<dbReference type="VEuPathDB" id="AmoebaDB:KM1_001480"/>
<name>A0A175JDB2_ENTHI</name>
<evidence type="ECO:0000313" key="1">
    <source>
        <dbReference type="EMBL" id="GAT91478.1"/>
    </source>
</evidence>
<evidence type="ECO:0000313" key="2">
    <source>
        <dbReference type="Proteomes" id="UP000078387"/>
    </source>
</evidence>
<dbReference type="Proteomes" id="UP000078387">
    <property type="component" value="Unassembled WGS sequence"/>
</dbReference>
<dbReference type="EMBL" id="BDEQ01000001">
    <property type="protein sequence ID" value="GAT91478.1"/>
    <property type="molecule type" value="Genomic_DNA"/>
</dbReference>
<proteinExistence type="predicted"/>
<comment type="caution">
    <text evidence="1">The sequence shown here is derived from an EMBL/GenBank/DDBJ whole genome shotgun (WGS) entry which is preliminary data.</text>
</comment>
<reference evidence="1 2" key="1">
    <citation type="submission" date="2016-05" db="EMBL/GenBank/DDBJ databases">
        <title>First whole genome sequencing of Entamoeba histolytica HM1:IMSS-clone-6.</title>
        <authorList>
            <person name="Mukherjee Avik.K."/>
            <person name="Izumyama S."/>
            <person name="Nakada-Tsukui K."/>
            <person name="Nozaki T."/>
        </authorList>
    </citation>
    <scope>NUCLEOTIDE SEQUENCE [LARGE SCALE GENOMIC DNA]</scope>
    <source>
        <strain evidence="1 2">HM1:IMSS clone 6</strain>
    </source>
</reference>
<gene>
    <name evidence="1" type="ORF">CL6EHI_c00005</name>
</gene>